<feature type="compositionally biased region" description="Polar residues" evidence="1">
    <location>
        <begin position="189"/>
        <end position="201"/>
    </location>
</feature>
<reference evidence="2" key="1">
    <citation type="submission" date="2021-03" db="EMBL/GenBank/DDBJ databases">
        <title>Evolutionary innovations through gain and loss of genes in the ectomycorrhizal Boletales.</title>
        <authorList>
            <person name="Wu G."/>
            <person name="Miyauchi S."/>
            <person name="Morin E."/>
            <person name="Yang Z.-L."/>
            <person name="Xu J."/>
            <person name="Martin F.M."/>
        </authorList>
    </citation>
    <scope>NUCLEOTIDE SEQUENCE</scope>
    <source>
        <strain evidence="2">BR01</strain>
    </source>
</reference>
<sequence>MADFLHDLRTPETGLDEHGEDVLCASVDLASLLQMYEEDRPGDEGPASPHLRVIPEEEAYSLCRSILATEPLEGAAQGNDDPVLASLQEEMSRLEPYARWRQQPGSGVLPQSPPNSPPKKRLKTATDSSVSANPRQIRNKLRRKRVQKRAEGFEDTSRNSCSSASLTAANGPSDGCEPGLLATGGQAPSDKQPSGASNKTGRGSRQRRSAGVLKGASETAKHLRKVVQKNLEAQQLLALPTDIRSASVTTTGWTGRTVTKQADVQRMKNLFESGEVLDVLRGFQRLPYEKDRPLLVFDSHSHLMVLRARVAKFAVDAMPELDDLLRELVGNASERRGYHRPYTKLPTLSEQHMLDEGRSNAFINSKLIQNLTRHVCRILWLYFPECAARFQFAVDFWKKRGLVAQFGLFFNFCPNIPLSKGRVHTLPHADRKNIAGGLCVLMAYHRNKSFNSKERAWLVIWELGIVLELPVGVALFYPSALFYHFNIDIADLEIICAKEFPDITKRNEYPKWCSDAEGRGSLVWFNQASMIQSAHLDHLTVDEAKKDGVDTATDFKADADKYFTPASPFTCPPPAALAQLE</sequence>
<organism evidence="2 3">
    <name type="scientific">Boletus reticuloceps</name>
    <dbReference type="NCBI Taxonomy" id="495285"/>
    <lineage>
        <taxon>Eukaryota</taxon>
        <taxon>Fungi</taxon>
        <taxon>Dikarya</taxon>
        <taxon>Basidiomycota</taxon>
        <taxon>Agaricomycotina</taxon>
        <taxon>Agaricomycetes</taxon>
        <taxon>Agaricomycetidae</taxon>
        <taxon>Boletales</taxon>
        <taxon>Boletineae</taxon>
        <taxon>Boletaceae</taxon>
        <taxon>Boletoideae</taxon>
        <taxon>Boletus</taxon>
    </lineage>
</organism>
<evidence type="ECO:0000313" key="3">
    <source>
        <dbReference type="Proteomes" id="UP000683000"/>
    </source>
</evidence>
<gene>
    <name evidence="2" type="ORF">JVT61DRAFT_9053</name>
</gene>
<comment type="caution">
    <text evidence="2">The sequence shown here is derived from an EMBL/GenBank/DDBJ whole genome shotgun (WGS) entry which is preliminary data.</text>
</comment>
<feature type="region of interest" description="Disordered" evidence="1">
    <location>
        <begin position="100"/>
        <end position="217"/>
    </location>
</feature>
<keyword evidence="3" id="KW-1185">Reference proteome</keyword>
<evidence type="ECO:0000313" key="2">
    <source>
        <dbReference type="EMBL" id="KAG6371709.1"/>
    </source>
</evidence>
<dbReference type="EMBL" id="JAGFBS010000032">
    <property type="protein sequence ID" value="KAG6371709.1"/>
    <property type="molecule type" value="Genomic_DNA"/>
</dbReference>
<name>A0A8I2YGF8_9AGAM</name>
<feature type="compositionally biased region" description="Polar residues" evidence="1">
    <location>
        <begin position="158"/>
        <end position="170"/>
    </location>
</feature>
<dbReference type="Proteomes" id="UP000683000">
    <property type="component" value="Unassembled WGS sequence"/>
</dbReference>
<evidence type="ECO:0000256" key="1">
    <source>
        <dbReference type="SAM" id="MobiDB-lite"/>
    </source>
</evidence>
<dbReference type="Gene3D" id="3.60.130.30">
    <property type="match status" value="1"/>
</dbReference>
<accession>A0A8I2YGF8</accession>
<feature type="compositionally biased region" description="Polar residues" evidence="1">
    <location>
        <begin position="125"/>
        <end position="136"/>
    </location>
</feature>
<feature type="compositionally biased region" description="Basic and acidic residues" evidence="1">
    <location>
        <begin position="148"/>
        <end position="157"/>
    </location>
</feature>
<dbReference type="OrthoDB" id="2686444at2759"/>
<feature type="compositionally biased region" description="Basic residues" evidence="1">
    <location>
        <begin position="137"/>
        <end position="147"/>
    </location>
</feature>
<dbReference type="AlphaFoldDB" id="A0A8I2YGF8"/>
<proteinExistence type="predicted"/>
<protein>
    <submittedName>
        <fullName evidence="2">Uncharacterized protein</fullName>
    </submittedName>
</protein>